<feature type="signal peptide" evidence="1">
    <location>
        <begin position="1"/>
        <end position="23"/>
    </location>
</feature>
<comment type="caution">
    <text evidence="2">The sequence shown here is derived from an EMBL/GenBank/DDBJ whole genome shotgun (WGS) entry which is preliminary data.</text>
</comment>
<evidence type="ECO:0000313" key="3">
    <source>
        <dbReference type="Proteomes" id="UP000235392"/>
    </source>
</evidence>
<proteinExistence type="predicted"/>
<evidence type="ECO:0000313" key="2">
    <source>
        <dbReference type="EMBL" id="PLW11970.1"/>
    </source>
</evidence>
<protein>
    <submittedName>
        <fullName evidence="2">Uncharacterized protein</fullName>
    </submittedName>
</protein>
<accession>A0A2N5SFE0</accession>
<dbReference type="Proteomes" id="UP000235392">
    <property type="component" value="Unassembled WGS sequence"/>
</dbReference>
<sequence>MHYKPVLVHSVVLCFLADSPMHAEVTNTPNPGQSNHPCRMCTLSVERKSMVKSKSHIQNYLQVDDFGHKRPTPLRDWAMTIKRLHALYDIAMLKNITQFKTQSTSWGVRDAINTRFVIESRSNTALKDMMEALDLNYPNRLYNPFLTLEGFDGVLDTPVEILHVVLLGVVKYLARDDISKLKEKEKSILIGRLDSLNCLSMNFDWIKGDYLIKHIKSLVGRHFKVILQSAPFVLLDLLSPKRQEIWLALCKMCAFIFQTRIANMDIYLDQLTLHIHWFMRLIIESNAQWVNKAKLHMLLHLPQSIRRFGPASLFSTEKFESYNGVLQKASVHSNRLSSSRDLAVTFANYSGLKFLVSGGVLYNKQTGSTSTASSEVRQVFAGNPLLQRAMGYNYKLDDSVSYPLDLKIKIPKEDTLPVPIEFDEPVHPQMAQVAQLLLSKHDVLHPGFEQESKPLVGMIKSIWVKKTTGANIYYVRVQGFETTEVDNHYQMQSIVRTPYHAVVHTKFILGTINVQHNCRKFDCPVVCSRGARMECQDTRLTRPEVKHCDDIYYIINAVSLSNPDLHQLVSRLAMEPTQPGEWVECVRAGFAVWSKGTDEIIDKDTEDEDHHTLPALTGRTRQFERCSNSRVRPVVGQALSDRSICRRVGQACPISSWDRLHRTSRDRSDKSVRPVGSRFGRTVSVRPPVEHGCSSTARAAVFDRLMPAVITIAFLELIQICEA</sequence>
<dbReference type="AlphaFoldDB" id="A0A2N5SFE0"/>
<dbReference type="PANTHER" id="PTHR31912:SF34">
    <property type="entry name" value="NOTOCHORD-RELATED PROTEIN"/>
    <property type="match status" value="1"/>
</dbReference>
<evidence type="ECO:0000256" key="1">
    <source>
        <dbReference type="SAM" id="SignalP"/>
    </source>
</evidence>
<dbReference type="PANTHER" id="PTHR31912">
    <property type="entry name" value="IP13529P"/>
    <property type="match status" value="1"/>
</dbReference>
<reference evidence="2 3" key="1">
    <citation type="submission" date="2017-11" db="EMBL/GenBank/DDBJ databases">
        <title>De novo assembly and phasing of dikaryotic genomes from two isolates of Puccinia coronata f. sp. avenae, the causal agent of oat crown rust.</title>
        <authorList>
            <person name="Miller M.E."/>
            <person name="Zhang Y."/>
            <person name="Omidvar V."/>
            <person name="Sperschneider J."/>
            <person name="Schwessinger B."/>
            <person name="Raley C."/>
            <person name="Palmer J.M."/>
            <person name="Garnica D."/>
            <person name="Upadhyaya N."/>
            <person name="Rathjen J."/>
            <person name="Taylor J.M."/>
            <person name="Park R.F."/>
            <person name="Dodds P.N."/>
            <person name="Hirsch C.D."/>
            <person name="Kianian S.F."/>
            <person name="Figueroa M."/>
        </authorList>
    </citation>
    <scope>NUCLEOTIDE SEQUENCE [LARGE SCALE GENOMIC DNA]</scope>
    <source>
        <strain evidence="2">12SD80</strain>
    </source>
</reference>
<name>A0A2N5SFE0_9BASI</name>
<keyword evidence="1" id="KW-0732">Signal</keyword>
<dbReference type="EMBL" id="PGCI01000902">
    <property type="protein sequence ID" value="PLW11970.1"/>
    <property type="molecule type" value="Genomic_DNA"/>
</dbReference>
<feature type="chain" id="PRO_5014613627" evidence="1">
    <location>
        <begin position="24"/>
        <end position="723"/>
    </location>
</feature>
<organism evidence="2 3">
    <name type="scientific">Puccinia coronata f. sp. avenae</name>
    <dbReference type="NCBI Taxonomy" id="200324"/>
    <lineage>
        <taxon>Eukaryota</taxon>
        <taxon>Fungi</taxon>
        <taxon>Dikarya</taxon>
        <taxon>Basidiomycota</taxon>
        <taxon>Pucciniomycotina</taxon>
        <taxon>Pucciniomycetes</taxon>
        <taxon>Pucciniales</taxon>
        <taxon>Pucciniaceae</taxon>
        <taxon>Puccinia</taxon>
    </lineage>
</organism>
<gene>
    <name evidence="2" type="ORF">PCASD_21424</name>
</gene>